<dbReference type="GeneID" id="93988332"/>
<dbReference type="InterPro" id="IPR001082">
    <property type="entry name" value="Pilin"/>
</dbReference>
<dbReference type="GO" id="GO:0009289">
    <property type="term" value="C:pilus"/>
    <property type="evidence" value="ECO:0007669"/>
    <property type="project" value="InterPro"/>
</dbReference>
<protein>
    <submittedName>
        <fullName evidence="3">Pilin</fullName>
    </submittedName>
</protein>
<organism evidence="3 4">
    <name type="scientific">Xanthomonas euvesicatoria</name>
    <dbReference type="NCBI Taxonomy" id="456327"/>
    <lineage>
        <taxon>Bacteria</taxon>
        <taxon>Pseudomonadati</taxon>
        <taxon>Pseudomonadota</taxon>
        <taxon>Gammaproteobacteria</taxon>
        <taxon>Lysobacterales</taxon>
        <taxon>Lysobacteraceae</taxon>
        <taxon>Xanthomonas</taxon>
    </lineage>
</organism>
<gene>
    <name evidence="3" type="ORF">R5577_15590</name>
</gene>
<dbReference type="SUPFAM" id="SSF54523">
    <property type="entry name" value="Pili subunits"/>
    <property type="match status" value="1"/>
</dbReference>
<proteinExistence type="inferred from homology"/>
<dbReference type="Proteomes" id="UP001304429">
    <property type="component" value="Chromosome"/>
</dbReference>
<keyword evidence="2" id="KW-0488">Methylation</keyword>
<reference evidence="3" key="1">
    <citation type="submission" date="2023-10" db="EMBL/GenBank/DDBJ databases">
        <title>Comparative Genomic Analysis of Tomato Bacterial Spot Xanthomonads Reveals A New Lineage of Xanthomonas euvesicatoria.</title>
        <authorList>
            <person name="Huang C.-J."/>
            <person name="Wu T.-L."/>
            <person name="Wu Y.-L."/>
            <person name="Wang R.-S."/>
            <person name="Lin Y.-C."/>
        </authorList>
    </citation>
    <scope>NUCLEOTIDE SEQUENCE</scope>
    <source>
        <strain evidence="3">T0319-01</strain>
    </source>
</reference>
<dbReference type="Pfam" id="PF07963">
    <property type="entry name" value="N_methyl"/>
    <property type="match status" value="1"/>
</dbReference>
<dbReference type="EMBL" id="CP137539">
    <property type="protein sequence ID" value="WOP55661.1"/>
    <property type="molecule type" value="Genomic_DNA"/>
</dbReference>
<evidence type="ECO:0000256" key="1">
    <source>
        <dbReference type="ARBA" id="ARBA00005233"/>
    </source>
</evidence>
<sequence>MKRMMGFTLIELMMAISIVAILAAIAIPQYSNYTARSQLSEAIVLIGGLKTPIAEQFANDNSASSCSIPASSVTVGKYVESVTATPATPCVLVARIPSDGVSAQIAGTRVTVTYTPATGAWSCVTNAPAHLAPKACPRG</sequence>
<dbReference type="InterPro" id="IPR045584">
    <property type="entry name" value="Pilin-like"/>
</dbReference>
<dbReference type="Pfam" id="PF00114">
    <property type="entry name" value="Pilin"/>
    <property type="match status" value="1"/>
</dbReference>
<dbReference type="RefSeq" id="WP_317718955.1">
    <property type="nucleotide sequence ID" value="NZ_CP137532.1"/>
</dbReference>
<dbReference type="NCBIfam" id="TIGR02532">
    <property type="entry name" value="IV_pilin_GFxxxE"/>
    <property type="match status" value="1"/>
</dbReference>
<evidence type="ECO:0000256" key="2">
    <source>
        <dbReference type="ARBA" id="ARBA00022481"/>
    </source>
</evidence>
<evidence type="ECO:0000313" key="3">
    <source>
        <dbReference type="EMBL" id="WOP55661.1"/>
    </source>
</evidence>
<name>A0AAX4FHK6_XANEU</name>
<dbReference type="GO" id="GO:0007155">
    <property type="term" value="P:cell adhesion"/>
    <property type="evidence" value="ECO:0007669"/>
    <property type="project" value="InterPro"/>
</dbReference>
<dbReference type="InterPro" id="IPR012902">
    <property type="entry name" value="N_methyl_site"/>
</dbReference>
<accession>A0AAX4FHK6</accession>
<comment type="similarity">
    <text evidence="1">Belongs to the N-Me-Phe pilin family.</text>
</comment>
<evidence type="ECO:0000313" key="4">
    <source>
        <dbReference type="Proteomes" id="UP001304429"/>
    </source>
</evidence>
<dbReference type="AlphaFoldDB" id="A0AAX4FHK6"/>
<dbReference type="Gene3D" id="3.30.700.10">
    <property type="entry name" value="Glycoprotein, Type 4 Pilin"/>
    <property type="match status" value="1"/>
</dbReference>